<organism evidence="4 5">
    <name type="scientific">Cohnella nanjingensis</name>
    <dbReference type="NCBI Taxonomy" id="1387779"/>
    <lineage>
        <taxon>Bacteria</taxon>
        <taxon>Bacillati</taxon>
        <taxon>Bacillota</taxon>
        <taxon>Bacilli</taxon>
        <taxon>Bacillales</taxon>
        <taxon>Paenibacillaceae</taxon>
        <taxon>Cohnella</taxon>
    </lineage>
</organism>
<comment type="caution">
    <text evidence="4">The sequence shown here is derived from an EMBL/GenBank/DDBJ whole genome shotgun (WGS) entry which is preliminary data.</text>
</comment>
<dbReference type="SUPFAM" id="SSF46565">
    <property type="entry name" value="Chaperone J-domain"/>
    <property type="match status" value="1"/>
</dbReference>
<sequence length="297" mass="33704">MDELKQAYDVLGLSENADKEELENRYYILVRRARAQKMREGDAEDGALRVDEEAISRAYRYIKDYEETQAKAAFTEQNYGKYKKMAGRAQKWDHFLHYYKFHILGGILLLIAIGYGIKSYVDHKHEQAELAKLPPANLSVMFYGNYFYGDGMAADTKPLGEDILKQFPDWQRVIADLTYVPSDTKSEQDMALIQKSMLVLMTDKSDLYIMDKLNFAKLAPQGALKPLDGESGIPADLQMKSKTEEDTSEHVYGVDLSGTTMAKELGVNGTEFIAGIRANAKHPEEALTYIKHFEAKK</sequence>
<keyword evidence="1" id="KW-0235">DNA replication</keyword>
<keyword evidence="3" id="KW-0472">Membrane</keyword>
<dbReference type="RefSeq" id="WP_185672624.1">
    <property type="nucleotide sequence ID" value="NZ_JACJVP010000055.1"/>
</dbReference>
<keyword evidence="2" id="KW-0346">Stress response</keyword>
<reference evidence="4 5" key="1">
    <citation type="submission" date="2020-08" db="EMBL/GenBank/DDBJ databases">
        <title>Cohnella phylogeny.</title>
        <authorList>
            <person name="Dunlap C."/>
        </authorList>
    </citation>
    <scope>NUCLEOTIDE SEQUENCE [LARGE SCALE GENOMIC DNA]</scope>
    <source>
        <strain evidence="4 5">DSM 28246</strain>
    </source>
</reference>
<keyword evidence="5" id="KW-1185">Reference proteome</keyword>
<evidence type="ECO:0000256" key="3">
    <source>
        <dbReference type="SAM" id="Phobius"/>
    </source>
</evidence>
<gene>
    <name evidence="4" type="ORF">H7C19_29185</name>
</gene>
<evidence type="ECO:0000256" key="1">
    <source>
        <dbReference type="ARBA" id="ARBA00022705"/>
    </source>
</evidence>
<proteinExistence type="predicted"/>
<keyword evidence="3" id="KW-1133">Transmembrane helix</keyword>
<keyword evidence="3" id="KW-0812">Transmembrane</keyword>
<dbReference type="Proteomes" id="UP000547209">
    <property type="component" value="Unassembled WGS sequence"/>
</dbReference>
<evidence type="ECO:0000256" key="2">
    <source>
        <dbReference type="ARBA" id="ARBA00023016"/>
    </source>
</evidence>
<dbReference type="GO" id="GO:0006260">
    <property type="term" value="P:DNA replication"/>
    <property type="evidence" value="ECO:0007669"/>
    <property type="project" value="UniProtKB-KW"/>
</dbReference>
<feature type="transmembrane region" description="Helical" evidence="3">
    <location>
        <begin position="98"/>
        <end position="117"/>
    </location>
</feature>
<accession>A0A7X0RYF3</accession>
<name>A0A7X0RYF3_9BACL</name>
<dbReference type="AlphaFoldDB" id="A0A7X0RYF3"/>
<dbReference type="EMBL" id="JACJVP010000055">
    <property type="protein sequence ID" value="MBB6674761.1"/>
    <property type="molecule type" value="Genomic_DNA"/>
</dbReference>
<dbReference type="InterPro" id="IPR036869">
    <property type="entry name" value="J_dom_sf"/>
</dbReference>
<evidence type="ECO:0000313" key="4">
    <source>
        <dbReference type="EMBL" id="MBB6674761.1"/>
    </source>
</evidence>
<evidence type="ECO:0000313" key="5">
    <source>
        <dbReference type="Proteomes" id="UP000547209"/>
    </source>
</evidence>
<protein>
    <submittedName>
        <fullName evidence="4">J domain-containing protein</fullName>
    </submittedName>
</protein>